<evidence type="ECO:0000259" key="7">
    <source>
        <dbReference type="Pfam" id="PF16822"/>
    </source>
</evidence>
<dbReference type="EMBL" id="CP036290">
    <property type="protein sequence ID" value="QDU83953.1"/>
    <property type="molecule type" value="Genomic_DNA"/>
</dbReference>
<gene>
    <name evidence="8" type="ORF">Pla163_10540</name>
</gene>
<dbReference type="GO" id="GO:0016740">
    <property type="term" value="F:transferase activity"/>
    <property type="evidence" value="ECO:0007669"/>
    <property type="project" value="UniProtKB-KW"/>
</dbReference>
<evidence type="ECO:0000313" key="9">
    <source>
        <dbReference type="Proteomes" id="UP000319342"/>
    </source>
</evidence>
<dbReference type="Pfam" id="PF16822">
    <property type="entry name" value="ALGX"/>
    <property type="match status" value="2"/>
</dbReference>
<dbReference type="OrthoDB" id="175771at2"/>
<evidence type="ECO:0000256" key="5">
    <source>
        <dbReference type="ARBA" id="ARBA00022764"/>
    </source>
</evidence>
<dbReference type="InterPro" id="IPR031811">
    <property type="entry name" value="ALGX/ALGJ_SGNH-like"/>
</dbReference>
<keyword evidence="4" id="KW-0732">Signal</keyword>
<proteinExistence type="predicted"/>
<dbReference type="GO" id="GO:0042121">
    <property type="term" value="P:alginic acid biosynthetic process"/>
    <property type="evidence" value="ECO:0007669"/>
    <property type="project" value="UniProtKB-UniPathway"/>
</dbReference>
<protein>
    <recommendedName>
        <fullName evidence="7">AlgX/AlgJ SGNH hydrolase-like domain-containing protein</fullName>
    </recommendedName>
</protein>
<evidence type="ECO:0000256" key="1">
    <source>
        <dbReference type="ARBA" id="ARBA00004418"/>
    </source>
</evidence>
<dbReference type="GO" id="GO:0042597">
    <property type="term" value="C:periplasmic space"/>
    <property type="evidence" value="ECO:0007669"/>
    <property type="project" value="UniProtKB-SubCell"/>
</dbReference>
<keyword evidence="6" id="KW-0016">Alginate biosynthesis</keyword>
<comment type="pathway">
    <text evidence="2">Glycan biosynthesis; alginate biosynthesis.</text>
</comment>
<reference evidence="8 9" key="1">
    <citation type="submission" date="2019-02" db="EMBL/GenBank/DDBJ databases">
        <title>Deep-cultivation of Planctomycetes and their phenomic and genomic characterization uncovers novel biology.</title>
        <authorList>
            <person name="Wiegand S."/>
            <person name="Jogler M."/>
            <person name="Boedeker C."/>
            <person name="Pinto D."/>
            <person name="Vollmers J."/>
            <person name="Rivas-Marin E."/>
            <person name="Kohn T."/>
            <person name="Peeters S.H."/>
            <person name="Heuer A."/>
            <person name="Rast P."/>
            <person name="Oberbeckmann S."/>
            <person name="Bunk B."/>
            <person name="Jeske O."/>
            <person name="Meyerdierks A."/>
            <person name="Storesund J.E."/>
            <person name="Kallscheuer N."/>
            <person name="Luecker S."/>
            <person name="Lage O.M."/>
            <person name="Pohl T."/>
            <person name="Merkel B.J."/>
            <person name="Hornburger P."/>
            <person name="Mueller R.-W."/>
            <person name="Bruemmer F."/>
            <person name="Labrenz M."/>
            <person name="Spormann A.M."/>
            <person name="Op den Camp H."/>
            <person name="Overmann J."/>
            <person name="Amann R."/>
            <person name="Jetten M.S.M."/>
            <person name="Mascher T."/>
            <person name="Medema M.H."/>
            <person name="Devos D.P."/>
            <person name="Kaster A.-K."/>
            <person name="Ovreas L."/>
            <person name="Rohde M."/>
            <person name="Galperin M.Y."/>
            <person name="Jogler C."/>
        </authorList>
    </citation>
    <scope>NUCLEOTIDE SEQUENCE [LARGE SCALE GENOMIC DNA]</scope>
    <source>
        <strain evidence="8 9">Pla163</strain>
    </source>
</reference>
<evidence type="ECO:0000256" key="3">
    <source>
        <dbReference type="ARBA" id="ARBA00022679"/>
    </source>
</evidence>
<feature type="domain" description="AlgX/AlgJ SGNH hydrolase-like" evidence="7">
    <location>
        <begin position="617"/>
        <end position="854"/>
    </location>
</feature>
<dbReference type="UniPathway" id="UPA00286"/>
<keyword evidence="9" id="KW-1185">Reference proteome</keyword>
<evidence type="ECO:0000256" key="6">
    <source>
        <dbReference type="ARBA" id="ARBA00022841"/>
    </source>
</evidence>
<dbReference type="Proteomes" id="UP000319342">
    <property type="component" value="Chromosome"/>
</dbReference>
<keyword evidence="3" id="KW-0808">Transferase</keyword>
<accession>A0A518CXJ5</accession>
<evidence type="ECO:0000256" key="2">
    <source>
        <dbReference type="ARBA" id="ARBA00005182"/>
    </source>
</evidence>
<keyword evidence="5" id="KW-0574">Periplasm</keyword>
<organism evidence="8 9">
    <name type="scientific">Rohdeia mirabilis</name>
    <dbReference type="NCBI Taxonomy" id="2528008"/>
    <lineage>
        <taxon>Bacteria</taxon>
        <taxon>Pseudomonadati</taxon>
        <taxon>Planctomycetota</taxon>
        <taxon>Planctomycetia</taxon>
        <taxon>Planctomycetia incertae sedis</taxon>
        <taxon>Rohdeia</taxon>
    </lineage>
</organism>
<name>A0A518CXJ5_9BACT</name>
<dbReference type="AlphaFoldDB" id="A0A518CXJ5"/>
<dbReference type="RefSeq" id="WP_145184603.1">
    <property type="nucleotide sequence ID" value="NZ_CP036290.1"/>
</dbReference>
<feature type="domain" description="AlgX/AlgJ SGNH hydrolase-like" evidence="7">
    <location>
        <begin position="84"/>
        <end position="348"/>
    </location>
</feature>
<evidence type="ECO:0000256" key="4">
    <source>
        <dbReference type="ARBA" id="ARBA00022729"/>
    </source>
</evidence>
<sequence length="872" mass="94458">MSSKLTTGLFLALICGVPVVQAGLELARGEDVQALEVFGPIEESRLRAYEDDLRAASFLHRDVAPWFQALELFGFAHGNERATVGDDGWLFFDENLDYVTGAALDAERQAAIRDTIDDFGRQLAERGVELVLVPLRAKVAAQPQHFASSTRELVSAENPAARGLLDSITGATVWDPFTGPAPTFMPRDTHWDPATMARTARSVAKLVEVRLAAKGDALVARRTWTTEPASAAVVGDLATMLRLPEGLTPWAPMEVDLERVVDARSGAAFAPERGAEVLLLGDSSTLVFSDARLEAGTGAGFGEHLAAALGAPVDVIALAGGSARAVRETLARRADGLAGAKVVVWQISMRDFAGDASKWERVELPAAGASGARVSDGGPFHVRAELVEVTRIPSEFEYELCLGIHEYRVLEVLDGAAPDGPLWVAHTVVEDFEPTAKAGYQVGDVHELWLEDVARHHDLESTSWMDATESDPRAVIWFAIDPNAGPRADATAPTDLTADLTADLATDLATDPGTPPGTELDPVRLTVSPAVEAARAETRRLLEERIAGLERSGLGDELVASVSEQLDAAPDAIWFGMGGWNLGRIELGFVRSMNSHVGGDPERPVRGLDFDDEDHPIHAIEYYAKTLSEHGITLLVVPVPNRVQVQSDLMPNVGADPNLLGGDLATPQLLLEMARRGIDVVDLYPRFAEARLADRAAGRERTLFQDYNAHWSPRGVRIGAQLVAQRIRALPWFEQGPLVEGTDFEIVFEERRSTAPQYGDAPEEQQLMPFDRVLRPNGRRLLERDQSSPILVMGDSYAGMYNAEGADICSHLIAELGHPVDYITVSNGGANSVWQSLARRGDNLAGVKVVVWNVSRSVLDARDMRTVDLFGE</sequence>
<comment type="subcellular location">
    <subcellularLocation>
        <location evidence="1">Periplasm</location>
    </subcellularLocation>
</comment>
<evidence type="ECO:0000313" key="8">
    <source>
        <dbReference type="EMBL" id="QDU83953.1"/>
    </source>
</evidence>